<evidence type="ECO:0000256" key="1">
    <source>
        <dbReference type="ARBA" id="ARBA00004141"/>
    </source>
</evidence>
<feature type="transmembrane region" description="Helical" evidence="5">
    <location>
        <begin position="145"/>
        <end position="162"/>
    </location>
</feature>
<keyword evidence="7" id="KW-1185">Reference proteome</keyword>
<dbReference type="Pfam" id="PF04479">
    <property type="entry name" value="RTA1"/>
    <property type="match status" value="1"/>
</dbReference>
<dbReference type="GO" id="GO:0016020">
    <property type="term" value="C:membrane"/>
    <property type="evidence" value="ECO:0007669"/>
    <property type="project" value="UniProtKB-SubCell"/>
</dbReference>
<feature type="transmembrane region" description="Helical" evidence="5">
    <location>
        <begin position="223"/>
        <end position="242"/>
    </location>
</feature>
<sequence>MAAHPEHPDASKEFRLSDINSPRFWKLTSHQTLIHCTISFGISTVAVLHKSHDPMLSVPSITFRSVPDQTESTGGCSPSNVKPDVNGWVPPGTCGYLSRPYYPSLFAAIVFSAAAAFVIAGYAIRTVRAASCTPRKELAYSSVKLLSTGASLSACLFAAYVLRAVGTRHQQEPAFVALSDTVVLICPMLVFAFDCFVLSKIVKAAGLDISLNDPQTWILSRGFLFATTNILAEQLIASILIVPKRKPTASRGASETAMLGLTLYLAGISIQALMLTYAIILAFISHKRLGGRGFAPNSARLIHGSVHQSLRRSTSYAMLFSLSSISLRTAYRIIELSGLLSGTLLFLAHNEFFFYAFECLPVLAAIGTWAVVDIGTLLNCELSDSSQIRTYKYQQVGEELPDSDTTGLPVATGIS</sequence>
<evidence type="ECO:0000256" key="3">
    <source>
        <dbReference type="ARBA" id="ARBA00022989"/>
    </source>
</evidence>
<feature type="transmembrane region" description="Helical" evidence="5">
    <location>
        <begin position="182"/>
        <end position="202"/>
    </location>
</feature>
<name>A0A9W4UBA5_9PLEO</name>
<proteinExistence type="predicted"/>
<feature type="transmembrane region" description="Helical" evidence="5">
    <location>
        <begin position="105"/>
        <end position="124"/>
    </location>
</feature>
<dbReference type="AlphaFoldDB" id="A0A9W4UBA5"/>
<gene>
    <name evidence="6" type="ORF">PDIGIT_LOCUS5908</name>
</gene>
<dbReference type="EMBL" id="CAOQHR010000003">
    <property type="protein sequence ID" value="CAI6332875.1"/>
    <property type="molecule type" value="Genomic_DNA"/>
</dbReference>
<keyword evidence="4 5" id="KW-0472">Membrane</keyword>
<comment type="subcellular location">
    <subcellularLocation>
        <location evidence="1">Membrane</location>
        <topology evidence="1">Multi-pass membrane protein</topology>
    </subcellularLocation>
</comment>
<accession>A0A9W4UBA5</accession>
<evidence type="ECO:0000256" key="4">
    <source>
        <dbReference type="ARBA" id="ARBA00023136"/>
    </source>
</evidence>
<evidence type="ECO:0000313" key="6">
    <source>
        <dbReference type="EMBL" id="CAI6332875.1"/>
    </source>
</evidence>
<dbReference type="PANTHER" id="PTHR31465:SF15">
    <property type="entry name" value="LIPID TRANSPORTER ATNI-RELATED"/>
    <property type="match status" value="1"/>
</dbReference>
<keyword evidence="3 5" id="KW-1133">Transmembrane helix</keyword>
<feature type="transmembrane region" description="Helical" evidence="5">
    <location>
        <begin position="262"/>
        <end position="284"/>
    </location>
</feature>
<dbReference type="PANTHER" id="PTHR31465">
    <property type="entry name" value="PROTEIN RTA1-RELATED"/>
    <property type="match status" value="1"/>
</dbReference>
<dbReference type="OrthoDB" id="5384040at2759"/>
<organism evidence="6 7">
    <name type="scientific">Periconia digitata</name>
    <dbReference type="NCBI Taxonomy" id="1303443"/>
    <lineage>
        <taxon>Eukaryota</taxon>
        <taxon>Fungi</taxon>
        <taxon>Dikarya</taxon>
        <taxon>Ascomycota</taxon>
        <taxon>Pezizomycotina</taxon>
        <taxon>Dothideomycetes</taxon>
        <taxon>Pleosporomycetidae</taxon>
        <taxon>Pleosporales</taxon>
        <taxon>Massarineae</taxon>
        <taxon>Periconiaceae</taxon>
        <taxon>Periconia</taxon>
    </lineage>
</organism>
<evidence type="ECO:0000256" key="5">
    <source>
        <dbReference type="SAM" id="Phobius"/>
    </source>
</evidence>
<dbReference type="InterPro" id="IPR007568">
    <property type="entry name" value="RTA1"/>
</dbReference>
<evidence type="ECO:0000313" key="7">
    <source>
        <dbReference type="Proteomes" id="UP001152607"/>
    </source>
</evidence>
<comment type="caution">
    <text evidence="6">The sequence shown here is derived from an EMBL/GenBank/DDBJ whole genome shotgun (WGS) entry which is preliminary data.</text>
</comment>
<keyword evidence="2 5" id="KW-0812">Transmembrane</keyword>
<dbReference type="Proteomes" id="UP001152607">
    <property type="component" value="Unassembled WGS sequence"/>
</dbReference>
<evidence type="ECO:0000256" key="2">
    <source>
        <dbReference type="ARBA" id="ARBA00022692"/>
    </source>
</evidence>
<protein>
    <submittedName>
        <fullName evidence="6">Uncharacterized protein</fullName>
    </submittedName>
</protein>
<reference evidence="6" key="1">
    <citation type="submission" date="2023-01" db="EMBL/GenBank/DDBJ databases">
        <authorList>
            <person name="Van Ghelder C."/>
            <person name="Rancurel C."/>
        </authorList>
    </citation>
    <scope>NUCLEOTIDE SEQUENCE</scope>
    <source>
        <strain evidence="6">CNCM I-4278</strain>
    </source>
</reference>